<sequence length="479" mass="51431">MTHVHSLAAQPRVAKALAAKAMAVRGGLLVRLGAVVALAALASGCVVQETRPLPKLAAVQATTEIPADELLDVGVRIFDPGLPKEIEDNPELAEKKGIYPDIRKAEARYMPNVLRTTLEGTGQWGAVRVVPATVDVMDVMVDGRIVESTGYALTLEVRVSDATGREWFTKTYEQAADTASYREGPGRARDPYQNVYVNVANDMLAYREQLGREQRVQIPRVADLRFAREFAPAAFDEYLAKDKVKDGAPAYRVVRLPADGDPVVERIERIRERDESMVDTVSDHYASFSEKMNEPYSAWRRSTYDEIEAEQRLRRQATTRKVLGAAAVLGGILMPSTCGGNNYNCERIEGAARTAAVAGGVMAVMSGIQKGKEAQMHTDALKEIAGSFQGEAAPMVVDVEGRTLKLTGTAEAQYAEWRKLLHELYVEETGLVGEAPAPDGVPATGAPAAPAAGAAAASGTPAPAGTAQAVPPPPPRNET</sequence>
<dbReference type="Proteomes" id="UP001199525">
    <property type="component" value="Unassembled WGS sequence"/>
</dbReference>
<proteinExistence type="predicted"/>
<evidence type="ECO:0000256" key="1">
    <source>
        <dbReference type="SAM" id="MobiDB-lite"/>
    </source>
</evidence>
<dbReference type="RefSeq" id="WP_229490911.1">
    <property type="nucleotide sequence ID" value="NZ_JAIVFQ010000159.1"/>
</dbReference>
<evidence type="ECO:0000313" key="3">
    <source>
        <dbReference type="Proteomes" id="UP001199525"/>
    </source>
</evidence>
<evidence type="ECO:0008006" key="4">
    <source>
        <dbReference type="Google" id="ProtNLM"/>
    </source>
</evidence>
<protein>
    <recommendedName>
        <fullName evidence="4">Lipoprotein</fullName>
    </recommendedName>
</protein>
<organism evidence="2 3">
    <name type="scientific">Nostoc favosum CHAB5714</name>
    <dbReference type="NCBI Taxonomy" id="2780399"/>
    <lineage>
        <taxon>Bacteria</taxon>
        <taxon>Bacillati</taxon>
        <taxon>Cyanobacteriota</taxon>
        <taxon>Cyanophyceae</taxon>
        <taxon>Nostocales</taxon>
        <taxon>Nostocaceae</taxon>
        <taxon>Nostoc</taxon>
        <taxon>Nostoc favosum</taxon>
    </lineage>
</organism>
<accession>A0ABS8IKK4</accession>
<feature type="compositionally biased region" description="Pro residues" evidence="1">
    <location>
        <begin position="470"/>
        <end position="479"/>
    </location>
</feature>
<reference evidence="2 3" key="1">
    <citation type="journal article" date="2021" name="Microorganisms">
        <title>Genome Evolution of Filamentous Cyanobacterium Nostoc Species: From Facultative Symbiosis to Free Living.</title>
        <authorList>
            <person name="Huo D."/>
            <person name="Li H."/>
            <person name="Cai F."/>
            <person name="Guo X."/>
            <person name="Qiao Z."/>
            <person name="Wang W."/>
            <person name="Yu G."/>
            <person name="Li R."/>
        </authorList>
    </citation>
    <scope>NUCLEOTIDE SEQUENCE [LARGE SCALE GENOMIC DNA]</scope>
    <source>
        <strain evidence="2 3">CHAB 5714</strain>
    </source>
</reference>
<dbReference type="EMBL" id="JAIVFQ010000159">
    <property type="protein sequence ID" value="MCC5604805.1"/>
    <property type="molecule type" value="Genomic_DNA"/>
</dbReference>
<gene>
    <name evidence="2" type="ORF">LC586_38125</name>
</gene>
<comment type="caution">
    <text evidence="2">The sequence shown here is derived from an EMBL/GenBank/DDBJ whole genome shotgun (WGS) entry which is preliminary data.</text>
</comment>
<evidence type="ECO:0000313" key="2">
    <source>
        <dbReference type="EMBL" id="MCC5604805.1"/>
    </source>
</evidence>
<feature type="compositionally biased region" description="Low complexity" evidence="1">
    <location>
        <begin position="436"/>
        <end position="469"/>
    </location>
</feature>
<feature type="region of interest" description="Disordered" evidence="1">
    <location>
        <begin position="436"/>
        <end position="479"/>
    </location>
</feature>
<name>A0ABS8IKK4_9NOSO</name>
<keyword evidence="3" id="KW-1185">Reference proteome</keyword>